<dbReference type="AlphaFoldDB" id="A0A0F4GIC9"/>
<evidence type="ECO:0000313" key="3">
    <source>
        <dbReference type="Proteomes" id="UP000033647"/>
    </source>
</evidence>
<keyword evidence="1" id="KW-0732">Signal</keyword>
<reference evidence="2 3" key="1">
    <citation type="submission" date="2015-03" db="EMBL/GenBank/DDBJ databases">
        <title>RNA-seq based gene annotation and comparative genomics of four Zymoseptoria species reveal species-specific pathogenicity related genes and transposable element activity.</title>
        <authorList>
            <person name="Grandaubert J."/>
            <person name="Bhattacharyya A."/>
            <person name="Stukenbrock E.H."/>
        </authorList>
    </citation>
    <scope>NUCLEOTIDE SEQUENCE [LARGE SCALE GENOMIC DNA]</scope>
    <source>
        <strain evidence="2 3">Zb18110</strain>
    </source>
</reference>
<organism evidence="2 3">
    <name type="scientific">Zymoseptoria brevis</name>
    <dbReference type="NCBI Taxonomy" id="1047168"/>
    <lineage>
        <taxon>Eukaryota</taxon>
        <taxon>Fungi</taxon>
        <taxon>Dikarya</taxon>
        <taxon>Ascomycota</taxon>
        <taxon>Pezizomycotina</taxon>
        <taxon>Dothideomycetes</taxon>
        <taxon>Dothideomycetidae</taxon>
        <taxon>Mycosphaerellales</taxon>
        <taxon>Mycosphaerellaceae</taxon>
        <taxon>Zymoseptoria</taxon>
    </lineage>
</organism>
<evidence type="ECO:0000313" key="2">
    <source>
        <dbReference type="EMBL" id="KJX95925.1"/>
    </source>
</evidence>
<evidence type="ECO:0000256" key="1">
    <source>
        <dbReference type="SAM" id="SignalP"/>
    </source>
</evidence>
<feature type="chain" id="PRO_5002468913" evidence="1">
    <location>
        <begin position="24"/>
        <end position="57"/>
    </location>
</feature>
<accession>A0A0F4GIC9</accession>
<dbReference type="Proteomes" id="UP000033647">
    <property type="component" value="Unassembled WGS sequence"/>
</dbReference>
<sequence>MVSIKNLALFAASLATMFAPTLAQWSDYGCPACNGEPCYYNGLYPDTSSGVIGCGIH</sequence>
<keyword evidence="3" id="KW-1185">Reference proteome</keyword>
<feature type="signal peptide" evidence="1">
    <location>
        <begin position="1"/>
        <end position="23"/>
    </location>
</feature>
<dbReference type="EMBL" id="LAFY01000848">
    <property type="protein sequence ID" value="KJX95925.1"/>
    <property type="molecule type" value="Genomic_DNA"/>
</dbReference>
<proteinExistence type="predicted"/>
<protein>
    <submittedName>
        <fullName evidence="2">Uncharacterized protein</fullName>
    </submittedName>
</protein>
<gene>
    <name evidence="2" type="ORF">TI39_contig856g00001</name>
</gene>
<name>A0A0F4GIC9_9PEZI</name>
<comment type="caution">
    <text evidence="2">The sequence shown here is derived from an EMBL/GenBank/DDBJ whole genome shotgun (WGS) entry which is preliminary data.</text>
</comment>